<dbReference type="InterPro" id="IPR013783">
    <property type="entry name" value="Ig-like_fold"/>
</dbReference>
<dbReference type="Pfam" id="PF11210">
    <property type="entry name" value="DUF2996"/>
    <property type="match status" value="1"/>
</dbReference>
<dbReference type="InterPro" id="IPR014756">
    <property type="entry name" value="Ig_E-set"/>
</dbReference>
<accession>A0A9D4VB93</accession>
<evidence type="ECO:0000256" key="1">
    <source>
        <dbReference type="SAM" id="MobiDB-lite"/>
    </source>
</evidence>
<sequence>MASFGCIHQAIARLQAVSASQLQLEPVCVGPFRAPFERKLQAFAHFKRPELSIHSAVRSGLLVFATASQDTATPTLVLQEVDFVWKGKGSQVLLTGDFLDWDAKVSLEKGTDGAFHYKQKLSPGTYKYKYIIDGEWAHSPDCPMIEDGKGGYNNQIIITDGPLASTNSLTQESSPKETAGVKDTGKPAPKAAAPPKAAKADTTAAAAPTAAAPPKAVPVTKPAKKVEKPYPEVITEDVIPRVKSFLQKEEGISDVELVFQDNQVEGSFLKGGIIYTFWAFFPDGKLEGSRGFSVSSHGSPPSTVEPFLIDEKKITADLLVFWFLKRLAAQRIISSKRI</sequence>
<dbReference type="Proteomes" id="UP000886520">
    <property type="component" value="Chromosome 3"/>
</dbReference>
<protein>
    <recommendedName>
        <fullName evidence="2">AMP-activated protein kinase glycogen-binding domain-containing protein</fullName>
    </recommendedName>
</protein>
<dbReference type="OrthoDB" id="5873279at2759"/>
<dbReference type="EMBL" id="JABFUD020000002">
    <property type="protein sequence ID" value="KAI5083189.1"/>
    <property type="molecule type" value="Genomic_DNA"/>
</dbReference>
<feature type="domain" description="AMP-activated protein kinase glycogen-binding" evidence="2">
    <location>
        <begin position="81"/>
        <end position="159"/>
    </location>
</feature>
<evidence type="ECO:0000313" key="4">
    <source>
        <dbReference type="Proteomes" id="UP000886520"/>
    </source>
</evidence>
<gene>
    <name evidence="3" type="ORF">GOP47_0002932</name>
</gene>
<comment type="caution">
    <text evidence="3">The sequence shown here is derived from an EMBL/GenBank/DDBJ whole genome shotgun (WGS) entry which is preliminary data.</text>
</comment>
<dbReference type="PANTHER" id="PTHR36341:SF3">
    <property type="entry name" value="DUF2996 FAMILY PROTEIN"/>
    <property type="match status" value="1"/>
</dbReference>
<feature type="compositionally biased region" description="Low complexity" evidence="1">
    <location>
        <begin position="186"/>
        <end position="216"/>
    </location>
</feature>
<reference evidence="3" key="1">
    <citation type="submission" date="2021-01" db="EMBL/GenBank/DDBJ databases">
        <title>Adiantum capillus-veneris genome.</title>
        <authorList>
            <person name="Fang Y."/>
            <person name="Liao Q."/>
        </authorList>
    </citation>
    <scope>NUCLEOTIDE SEQUENCE</scope>
    <source>
        <strain evidence="3">H3</strain>
        <tissue evidence="3">Leaf</tissue>
    </source>
</reference>
<dbReference type="Pfam" id="PF16561">
    <property type="entry name" value="AMPK1_CBM"/>
    <property type="match status" value="1"/>
</dbReference>
<organism evidence="3 4">
    <name type="scientific">Adiantum capillus-veneris</name>
    <name type="common">Maidenhair fern</name>
    <dbReference type="NCBI Taxonomy" id="13818"/>
    <lineage>
        <taxon>Eukaryota</taxon>
        <taxon>Viridiplantae</taxon>
        <taxon>Streptophyta</taxon>
        <taxon>Embryophyta</taxon>
        <taxon>Tracheophyta</taxon>
        <taxon>Polypodiopsida</taxon>
        <taxon>Polypodiidae</taxon>
        <taxon>Polypodiales</taxon>
        <taxon>Pteridineae</taxon>
        <taxon>Pteridaceae</taxon>
        <taxon>Vittarioideae</taxon>
        <taxon>Adiantum</taxon>
    </lineage>
</organism>
<dbReference type="SUPFAM" id="SSF81296">
    <property type="entry name" value="E set domains"/>
    <property type="match status" value="1"/>
</dbReference>
<evidence type="ECO:0000259" key="2">
    <source>
        <dbReference type="Pfam" id="PF16561"/>
    </source>
</evidence>
<dbReference type="InterPro" id="IPR032640">
    <property type="entry name" value="AMPK1_CBM"/>
</dbReference>
<feature type="region of interest" description="Disordered" evidence="1">
    <location>
        <begin position="165"/>
        <end position="216"/>
    </location>
</feature>
<keyword evidence="4" id="KW-1185">Reference proteome</keyword>
<dbReference type="InterPro" id="IPR021374">
    <property type="entry name" value="DUF2996"/>
</dbReference>
<dbReference type="AlphaFoldDB" id="A0A9D4VB93"/>
<proteinExistence type="predicted"/>
<dbReference type="Gene3D" id="2.60.40.10">
    <property type="entry name" value="Immunoglobulins"/>
    <property type="match status" value="1"/>
</dbReference>
<dbReference type="CDD" id="cd02859">
    <property type="entry name" value="E_set_AMPKbeta_like_N"/>
    <property type="match status" value="1"/>
</dbReference>
<evidence type="ECO:0000313" key="3">
    <source>
        <dbReference type="EMBL" id="KAI5083189.1"/>
    </source>
</evidence>
<dbReference type="PANTHER" id="PTHR36341">
    <property type="entry name" value="DUF2996 FAMILY PROTEIN"/>
    <property type="match status" value="1"/>
</dbReference>
<name>A0A9D4VB93_ADICA</name>
<dbReference type="GO" id="GO:0009507">
    <property type="term" value="C:chloroplast"/>
    <property type="evidence" value="ECO:0007669"/>
    <property type="project" value="UniProtKB-ARBA"/>
</dbReference>